<gene>
    <name evidence="2" type="ORF">GLOTRDRAFT_134798</name>
</gene>
<dbReference type="Proteomes" id="UP000030669">
    <property type="component" value="Unassembled WGS sequence"/>
</dbReference>
<keyword evidence="3" id="KW-1185">Reference proteome</keyword>
<evidence type="ECO:0000256" key="1">
    <source>
        <dbReference type="SAM" id="MobiDB-lite"/>
    </source>
</evidence>
<dbReference type="OMA" id="AMVAEEC"/>
<dbReference type="OrthoDB" id="2798046at2759"/>
<dbReference type="KEGG" id="gtr:GLOTRDRAFT_134798"/>
<proteinExistence type="predicted"/>
<protein>
    <submittedName>
        <fullName evidence="2">Uncharacterized protein</fullName>
    </submittedName>
</protein>
<organism evidence="2 3">
    <name type="scientific">Gloeophyllum trabeum (strain ATCC 11539 / FP-39264 / Madison 617)</name>
    <name type="common">Brown rot fungus</name>
    <dbReference type="NCBI Taxonomy" id="670483"/>
    <lineage>
        <taxon>Eukaryota</taxon>
        <taxon>Fungi</taxon>
        <taxon>Dikarya</taxon>
        <taxon>Basidiomycota</taxon>
        <taxon>Agaricomycotina</taxon>
        <taxon>Agaricomycetes</taxon>
        <taxon>Gloeophyllales</taxon>
        <taxon>Gloeophyllaceae</taxon>
        <taxon>Gloeophyllum</taxon>
    </lineage>
</organism>
<name>S7QL67_GLOTA</name>
<dbReference type="HOGENOM" id="CLU_053172_0_0_1"/>
<dbReference type="eggNOG" id="ENOG502SP9F">
    <property type="taxonomic scope" value="Eukaryota"/>
</dbReference>
<sequence length="406" mass="46342">MPAFFLHNLALLFAALSCVVSLFFSLLLTRTLAGRTLRVSRIRLHLRPSLSIHVDGFYYSHRTSIPRPDLKLPNQPFTLKAAQVVLRFRVPRPSYPAWATLTIKDIFHASPQASASVERALLTLWLFPYAFRFTAGTYVNVQLDDFRVRVFDSESTPRWVEILRRNLIMTMLKGETLRLDDFKTSVRFGVPDRWQSPESKQRQEVDGMSGEQEMMVTVMGEKYHTKNWQGRIYALGKVDMQWRTSLSSDRGRFVMVMEEARWIKVRETYELETPISTPYQILSSILQLPVTLWQTYNNIATAADVYIPVINLSYDQFRLRDSEVVHQIGIMVEENMWAIGGFLEGFVGDLLTKSIQPGGGKAGALADEISEGKDSAGPEVMQEEEKPLEEKAADNQIIMDGHAEKD</sequence>
<feature type="compositionally biased region" description="Basic and acidic residues" evidence="1">
    <location>
        <begin position="383"/>
        <end position="393"/>
    </location>
</feature>
<evidence type="ECO:0000313" key="2">
    <source>
        <dbReference type="EMBL" id="EPQ60033.1"/>
    </source>
</evidence>
<evidence type="ECO:0000313" key="3">
    <source>
        <dbReference type="Proteomes" id="UP000030669"/>
    </source>
</evidence>
<dbReference type="RefSeq" id="XP_007860527.1">
    <property type="nucleotide sequence ID" value="XM_007862336.1"/>
</dbReference>
<accession>S7QL67</accession>
<dbReference type="GeneID" id="19303172"/>
<feature type="region of interest" description="Disordered" evidence="1">
    <location>
        <begin position="361"/>
        <end position="406"/>
    </location>
</feature>
<reference evidence="2 3" key="1">
    <citation type="journal article" date="2012" name="Science">
        <title>The Paleozoic origin of enzymatic lignin decomposition reconstructed from 31 fungal genomes.</title>
        <authorList>
            <person name="Floudas D."/>
            <person name="Binder M."/>
            <person name="Riley R."/>
            <person name="Barry K."/>
            <person name="Blanchette R.A."/>
            <person name="Henrissat B."/>
            <person name="Martinez A.T."/>
            <person name="Otillar R."/>
            <person name="Spatafora J.W."/>
            <person name="Yadav J.S."/>
            <person name="Aerts A."/>
            <person name="Benoit I."/>
            <person name="Boyd A."/>
            <person name="Carlson A."/>
            <person name="Copeland A."/>
            <person name="Coutinho P.M."/>
            <person name="de Vries R.P."/>
            <person name="Ferreira P."/>
            <person name="Findley K."/>
            <person name="Foster B."/>
            <person name="Gaskell J."/>
            <person name="Glotzer D."/>
            <person name="Gorecki P."/>
            <person name="Heitman J."/>
            <person name="Hesse C."/>
            <person name="Hori C."/>
            <person name="Igarashi K."/>
            <person name="Jurgens J.A."/>
            <person name="Kallen N."/>
            <person name="Kersten P."/>
            <person name="Kohler A."/>
            <person name="Kuees U."/>
            <person name="Kumar T.K.A."/>
            <person name="Kuo A."/>
            <person name="LaButti K."/>
            <person name="Larrondo L.F."/>
            <person name="Lindquist E."/>
            <person name="Ling A."/>
            <person name="Lombard V."/>
            <person name="Lucas S."/>
            <person name="Lundell T."/>
            <person name="Martin R."/>
            <person name="McLaughlin D.J."/>
            <person name="Morgenstern I."/>
            <person name="Morin E."/>
            <person name="Murat C."/>
            <person name="Nagy L.G."/>
            <person name="Nolan M."/>
            <person name="Ohm R.A."/>
            <person name="Patyshakuliyeva A."/>
            <person name="Rokas A."/>
            <person name="Ruiz-Duenas F.J."/>
            <person name="Sabat G."/>
            <person name="Salamov A."/>
            <person name="Samejima M."/>
            <person name="Schmutz J."/>
            <person name="Slot J.C."/>
            <person name="St John F."/>
            <person name="Stenlid J."/>
            <person name="Sun H."/>
            <person name="Sun S."/>
            <person name="Syed K."/>
            <person name="Tsang A."/>
            <person name="Wiebenga A."/>
            <person name="Young D."/>
            <person name="Pisabarro A."/>
            <person name="Eastwood D.C."/>
            <person name="Martin F."/>
            <person name="Cullen D."/>
            <person name="Grigoriev I.V."/>
            <person name="Hibbett D.S."/>
        </authorList>
    </citation>
    <scope>NUCLEOTIDE SEQUENCE [LARGE SCALE GENOMIC DNA]</scope>
    <source>
        <strain evidence="2 3">ATCC 11539</strain>
    </source>
</reference>
<dbReference type="EMBL" id="KB469296">
    <property type="protein sequence ID" value="EPQ60033.1"/>
    <property type="molecule type" value="Genomic_DNA"/>
</dbReference>
<dbReference type="AlphaFoldDB" id="S7QL67"/>